<dbReference type="PANTHER" id="PTHR43432">
    <property type="entry name" value="SLR0285 PROTEIN"/>
    <property type="match status" value="1"/>
</dbReference>
<evidence type="ECO:0000259" key="5">
    <source>
        <dbReference type="PROSITE" id="PS51918"/>
    </source>
</evidence>
<feature type="region of interest" description="Disordered" evidence="4">
    <location>
        <begin position="1"/>
        <end position="42"/>
    </location>
</feature>
<evidence type="ECO:0000313" key="6">
    <source>
        <dbReference type="EMBL" id="NJC57990.1"/>
    </source>
</evidence>
<keyword evidence="6" id="KW-0456">Lyase</keyword>
<dbReference type="InterPro" id="IPR006638">
    <property type="entry name" value="Elp3/MiaA/NifB-like_rSAM"/>
</dbReference>
<evidence type="ECO:0000256" key="1">
    <source>
        <dbReference type="ARBA" id="ARBA00022723"/>
    </source>
</evidence>
<feature type="compositionally biased region" description="Low complexity" evidence="4">
    <location>
        <begin position="14"/>
        <end position="35"/>
    </location>
</feature>
<evidence type="ECO:0000256" key="4">
    <source>
        <dbReference type="SAM" id="MobiDB-lite"/>
    </source>
</evidence>
<dbReference type="SFLD" id="SFLDG01084">
    <property type="entry name" value="Uncharacterised_Radical_SAM_Su"/>
    <property type="match status" value="1"/>
</dbReference>
<keyword evidence="7" id="KW-1185">Reference proteome</keyword>
<keyword evidence="1" id="KW-0479">Metal-binding</keyword>
<sequence>MRWDQQSVFDLNPATTASATEEAATGEADTSAADTRGAGTDAPPAELFGLKGLVRSVRTPEFAGVTFHEVLAKSALNKVPAGSSMPFTWTLNPYRGCSHACVYCFARSTHRYLDLDTGQDFDRKVIVKVNTPEVLAAEVAKPKWSRELVALGTNTDPYQRAEGRYALMPGIINALAEHGTPMSVLTKGTLLRRDLPLLARAAEDVDVEISMSIAVHDDAMQQTIEPGTPTTKARLATVRAAANLGFKVSVFLMPVMPKLTDSVEHLDAALRSIKEAGASRVVYGALHLRPGAREWFFEWLERERPDLLPRYRRMYSASSYASKEYRAWLSRRINPLIDKYDLRGSADDDYPKTKRGDRTNSPALNETPAASLTPPPQEALF</sequence>
<keyword evidence="3" id="KW-0411">Iron-sulfur</keyword>
<protein>
    <submittedName>
        <fullName evidence="6">DNA repair photolyase</fullName>
    </submittedName>
</protein>
<comment type="caution">
    <text evidence="6">The sequence shown here is derived from an EMBL/GenBank/DDBJ whole genome shotgun (WGS) entry which is preliminary data.</text>
</comment>
<dbReference type="InterPro" id="IPR040086">
    <property type="entry name" value="MJ0683-like"/>
</dbReference>
<dbReference type="InterPro" id="IPR007197">
    <property type="entry name" value="rSAM"/>
</dbReference>
<evidence type="ECO:0000256" key="3">
    <source>
        <dbReference type="ARBA" id="ARBA00023014"/>
    </source>
</evidence>
<accession>A0A846S354</accession>
<reference evidence="6 7" key="1">
    <citation type="submission" date="2020-03" db="EMBL/GenBank/DDBJ databases">
        <title>Sequencing the genomes of 1000 actinobacteria strains.</title>
        <authorList>
            <person name="Klenk H.-P."/>
        </authorList>
    </citation>
    <scope>NUCLEOTIDE SEQUENCE [LARGE SCALE GENOMIC DNA]</scope>
    <source>
        <strain evidence="6 7">DSM 18964</strain>
    </source>
</reference>
<feature type="region of interest" description="Disordered" evidence="4">
    <location>
        <begin position="344"/>
        <end position="381"/>
    </location>
</feature>
<dbReference type="GO" id="GO:0046872">
    <property type="term" value="F:metal ion binding"/>
    <property type="evidence" value="ECO:0007669"/>
    <property type="project" value="UniProtKB-KW"/>
</dbReference>
<dbReference type="Gene3D" id="3.80.30.30">
    <property type="match status" value="1"/>
</dbReference>
<evidence type="ECO:0000313" key="7">
    <source>
        <dbReference type="Proteomes" id="UP000576792"/>
    </source>
</evidence>
<dbReference type="RefSeq" id="WP_245161972.1">
    <property type="nucleotide sequence ID" value="NZ_BAAAPQ010000024.1"/>
</dbReference>
<name>A0A846S354_9MICO</name>
<gene>
    <name evidence="6" type="ORF">BKA07_003025</name>
</gene>
<feature type="domain" description="Radical SAM core" evidence="5">
    <location>
        <begin position="83"/>
        <end position="318"/>
    </location>
</feature>
<dbReference type="PROSITE" id="PS51918">
    <property type="entry name" value="RADICAL_SAM"/>
    <property type="match status" value="1"/>
</dbReference>
<dbReference type="CDD" id="cd01335">
    <property type="entry name" value="Radical_SAM"/>
    <property type="match status" value="1"/>
</dbReference>
<dbReference type="NCBIfam" id="NF038135">
    <property type="entry name" value="rSAM_Rv2578c"/>
    <property type="match status" value="1"/>
</dbReference>
<dbReference type="EMBL" id="JAATJN010000001">
    <property type="protein sequence ID" value="NJC57990.1"/>
    <property type="molecule type" value="Genomic_DNA"/>
</dbReference>
<dbReference type="SFLD" id="SFLDS00029">
    <property type="entry name" value="Radical_SAM"/>
    <property type="match status" value="1"/>
</dbReference>
<dbReference type="SUPFAM" id="SSF102114">
    <property type="entry name" value="Radical SAM enzymes"/>
    <property type="match status" value="1"/>
</dbReference>
<feature type="compositionally biased region" description="Polar residues" evidence="4">
    <location>
        <begin position="359"/>
        <end position="370"/>
    </location>
</feature>
<proteinExistence type="predicted"/>
<dbReference type="PANTHER" id="PTHR43432:SF3">
    <property type="entry name" value="SLR0285 PROTEIN"/>
    <property type="match status" value="1"/>
</dbReference>
<feature type="compositionally biased region" description="Basic and acidic residues" evidence="4">
    <location>
        <begin position="344"/>
        <end position="358"/>
    </location>
</feature>
<dbReference type="GO" id="GO:0016829">
    <property type="term" value="F:lyase activity"/>
    <property type="evidence" value="ECO:0007669"/>
    <property type="project" value="UniProtKB-KW"/>
</dbReference>
<dbReference type="Pfam" id="PF04055">
    <property type="entry name" value="Radical_SAM"/>
    <property type="match status" value="1"/>
</dbReference>
<dbReference type="Proteomes" id="UP000576792">
    <property type="component" value="Unassembled WGS sequence"/>
</dbReference>
<dbReference type="GO" id="GO:0051536">
    <property type="term" value="F:iron-sulfur cluster binding"/>
    <property type="evidence" value="ECO:0007669"/>
    <property type="project" value="UniProtKB-KW"/>
</dbReference>
<evidence type="ECO:0000256" key="2">
    <source>
        <dbReference type="ARBA" id="ARBA00023004"/>
    </source>
</evidence>
<dbReference type="SMART" id="SM00729">
    <property type="entry name" value="Elp3"/>
    <property type="match status" value="1"/>
</dbReference>
<keyword evidence="2" id="KW-0408">Iron</keyword>
<dbReference type="InterPro" id="IPR058240">
    <property type="entry name" value="rSAM_sf"/>
</dbReference>
<dbReference type="AlphaFoldDB" id="A0A846S354"/>
<organism evidence="6 7">
    <name type="scientific">Brevibacterium marinum</name>
    <dbReference type="NCBI Taxonomy" id="418643"/>
    <lineage>
        <taxon>Bacteria</taxon>
        <taxon>Bacillati</taxon>
        <taxon>Actinomycetota</taxon>
        <taxon>Actinomycetes</taxon>
        <taxon>Micrococcales</taxon>
        <taxon>Brevibacteriaceae</taxon>
        <taxon>Brevibacterium</taxon>
    </lineage>
</organism>